<feature type="region of interest" description="Disordered" evidence="1">
    <location>
        <begin position="1"/>
        <end position="22"/>
    </location>
</feature>
<evidence type="ECO:0000313" key="2">
    <source>
        <dbReference type="EMBL" id="CAB4266337.1"/>
    </source>
</evidence>
<dbReference type="Proteomes" id="UP000507222">
    <property type="component" value="Unassembled WGS sequence"/>
</dbReference>
<protein>
    <submittedName>
        <fullName evidence="2">Uncharacterized protein</fullName>
    </submittedName>
</protein>
<evidence type="ECO:0000256" key="1">
    <source>
        <dbReference type="SAM" id="MobiDB-lite"/>
    </source>
</evidence>
<proteinExistence type="predicted"/>
<dbReference type="EMBL" id="CAEKDK010000001">
    <property type="protein sequence ID" value="CAB4266337.1"/>
    <property type="molecule type" value="Genomic_DNA"/>
</dbReference>
<reference evidence="2 3" key="1">
    <citation type="submission" date="2020-05" db="EMBL/GenBank/DDBJ databases">
        <authorList>
            <person name="Campoy J."/>
            <person name="Schneeberger K."/>
            <person name="Spophaly S."/>
        </authorList>
    </citation>
    <scope>NUCLEOTIDE SEQUENCE [LARGE SCALE GENOMIC DNA]</scope>
    <source>
        <strain evidence="2">PruArmRojPasFocal</strain>
    </source>
</reference>
<organism evidence="2 3">
    <name type="scientific">Prunus armeniaca</name>
    <name type="common">Apricot</name>
    <name type="synonym">Armeniaca vulgaris</name>
    <dbReference type="NCBI Taxonomy" id="36596"/>
    <lineage>
        <taxon>Eukaryota</taxon>
        <taxon>Viridiplantae</taxon>
        <taxon>Streptophyta</taxon>
        <taxon>Embryophyta</taxon>
        <taxon>Tracheophyta</taxon>
        <taxon>Spermatophyta</taxon>
        <taxon>Magnoliopsida</taxon>
        <taxon>eudicotyledons</taxon>
        <taxon>Gunneridae</taxon>
        <taxon>Pentapetalae</taxon>
        <taxon>rosids</taxon>
        <taxon>fabids</taxon>
        <taxon>Rosales</taxon>
        <taxon>Rosaceae</taxon>
        <taxon>Amygdaloideae</taxon>
        <taxon>Amygdaleae</taxon>
        <taxon>Prunus</taxon>
    </lineage>
</organism>
<sequence>MPMFENSGKHQMGTRLMSSDSVTGKEESVFYGRSEECLILCNETIYEKDGMLFFGCSFGVRIFFPFDTPMTYPS</sequence>
<name>A0A6J5TT16_PRUAR</name>
<gene>
    <name evidence="2" type="ORF">CURHAP_LOCUS8615</name>
</gene>
<dbReference type="AlphaFoldDB" id="A0A6J5TT16"/>
<evidence type="ECO:0000313" key="3">
    <source>
        <dbReference type="Proteomes" id="UP000507222"/>
    </source>
</evidence>
<accession>A0A6J5TT16</accession>